<name>A0AAE0WNE5_9PEZI</name>
<protein>
    <submittedName>
        <fullName evidence="1">Uncharacterized protein</fullName>
    </submittedName>
</protein>
<reference evidence="1" key="1">
    <citation type="submission" date="2023-07" db="EMBL/GenBank/DDBJ databases">
        <title>Black Yeasts Isolated from many extreme environments.</title>
        <authorList>
            <person name="Coleine C."/>
            <person name="Stajich J.E."/>
            <person name="Selbmann L."/>
        </authorList>
    </citation>
    <scope>NUCLEOTIDE SEQUENCE</scope>
    <source>
        <strain evidence="1">CCFEE 5485</strain>
    </source>
</reference>
<gene>
    <name evidence="1" type="ORF">LTR78_005260</name>
</gene>
<dbReference type="Proteomes" id="UP001274830">
    <property type="component" value="Unassembled WGS sequence"/>
</dbReference>
<proteinExistence type="predicted"/>
<dbReference type="AlphaFoldDB" id="A0AAE0WNE5"/>
<dbReference type="EMBL" id="JAUTXT010000017">
    <property type="protein sequence ID" value="KAK3674916.1"/>
    <property type="molecule type" value="Genomic_DNA"/>
</dbReference>
<evidence type="ECO:0000313" key="2">
    <source>
        <dbReference type="Proteomes" id="UP001274830"/>
    </source>
</evidence>
<evidence type="ECO:0000313" key="1">
    <source>
        <dbReference type="EMBL" id="KAK3674916.1"/>
    </source>
</evidence>
<comment type="caution">
    <text evidence="1">The sequence shown here is derived from an EMBL/GenBank/DDBJ whole genome shotgun (WGS) entry which is preliminary data.</text>
</comment>
<sequence length="222" mass="24332">MDSVLQSFAAGFGSLKDAATASMQLVSRIWTWCIEEHNGKRRIDSCLARFGILIALIGLPTGVVLQLRGNEQARLGNILAWGNMCLADGISNTTRAFCHQNEPRTVEIERASRSSWSHVPQLDVCISSIFAMKSTKACVRFFIFKPDSSPILDMLEYSETVFRLVAVRALRPRPLNVIVEAFYAAPCTSASTLCTHLGVISAIAAVVLTPTVLWNHVKVGHS</sequence>
<accession>A0AAE0WNE5</accession>
<keyword evidence="2" id="KW-1185">Reference proteome</keyword>
<organism evidence="1 2">
    <name type="scientific">Recurvomyces mirabilis</name>
    <dbReference type="NCBI Taxonomy" id="574656"/>
    <lineage>
        <taxon>Eukaryota</taxon>
        <taxon>Fungi</taxon>
        <taxon>Dikarya</taxon>
        <taxon>Ascomycota</taxon>
        <taxon>Pezizomycotina</taxon>
        <taxon>Dothideomycetes</taxon>
        <taxon>Dothideomycetidae</taxon>
        <taxon>Mycosphaerellales</taxon>
        <taxon>Teratosphaeriaceae</taxon>
        <taxon>Recurvomyces</taxon>
    </lineage>
</organism>